<dbReference type="RefSeq" id="WP_307285401.1">
    <property type="nucleotide sequence ID" value="NZ_JAUSVX010000028.1"/>
</dbReference>
<dbReference type="Pfam" id="PF08240">
    <property type="entry name" value="ADH_N"/>
    <property type="match status" value="1"/>
</dbReference>
<dbReference type="InterPro" id="IPR013149">
    <property type="entry name" value="ADH-like_C"/>
</dbReference>
<comment type="cofactor">
    <cofactor evidence="5">
        <name>Zn(2+)</name>
        <dbReference type="ChEBI" id="CHEBI:29105"/>
    </cofactor>
</comment>
<dbReference type="GO" id="GO:0018456">
    <property type="term" value="F:aryl-alcohol dehydrogenase (NAD+) activity"/>
    <property type="evidence" value="ECO:0007669"/>
    <property type="project" value="UniProtKB-EC"/>
</dbReference>
<dbReference type="CDD" id="cd08278">
    <property type="entry name" value="benzyl_alcohol_DH"/>
    <property type="match status" value="1"/>
</dbReference>
<feature type="domain" description="Enoyl reductase (ER)" evidence="6">
    <location>
        <begin position="15"/>
        <end position="363"/>
    </location>
</feature>
<evidence type="ECO:0000259" key="6">
    <source>
        <dbReference type="SMART" id="SM00829"/>
    </source>
</evidence>
<evidence type="ECO:0000313" key="8">
    <source>
        <dbReference type="Proteomes" id="UP001242480"/>
    </source>
</evidence>
<dbReference type="SMART" id="SM00829">
    <property type="entry name" value="PKS_ER"/>
    <property type="match status" value="1"/>
</dbReference>
<dbReference type="PROSITE" id="PS00059">
    <property type="entry name" value="ADH_ZINC"/>
    <property type="match status" value="1"/>
</dbReference>
<reference evidence="7 8" key="1">
    <citation type="submission" date="2023-07" db="EMBL/GenBank/DDBJ databases">
        <title>Genomic Encyclopedia of Type Strains, Phase IV (KMG-IV): sequencing the most valuable type-strain genomes for metagenomic binning, comparative biology and taxonomic classification.</title>
        <authorList>
            <person name="Goeker M."/>
        </authorList>
    </citation>
    <scope>NUCLEOTIDE SEQUENCE [LARGE SCALE GENOMIC DNA]</scope>
    <source>
        <strain evidence="7 8">DSM 19619</strain>
    </source>
</reference>
<gene>
    <name evidence="7" type="ORF">QO011_007977</name>
</gene>
<sequence length="367" mass="38366">MHITAAVSRAVAAPMSIETIELAEPRDDEVLVRLVASGICHTDLAMRDHKIYPIPHPAVLGHEGAGVVERIGRAVTSVEPGDPVVLSFGSCGACPACRARRPSYCDRFDDHNFHGTRADGTTPLSQNGRPISVFQAQSSFATRTVCAERHVVKVPAGVPLDLVCPLGCAVQTGAGGILNVLRVGPGQSVAIFGTGSVGLCALMAARMAGAGEIVAIDRNEARLALALELGATHAINPLREAVVPAVRAVTGRGVDFSFETTADMGVLRQATDVLARRGVCGFVGGIPPGTEVTLDVEHMMTGGRGFRGIILGDSDPPDFIPAMAAAIADGRFPIGRIITRYPFARINDAIADCEAGRAIKAVLQFEP</sequence>
<dbReference type="PANTHER" id="PTHR43880">
    <property type="entry name" value="ALCOHOL DEHYDROGENASE"/>
    <property type="match status" value="1"/>
</dbReference>
<evidence type="ECO:0000256" key="5">
    <source>
        <dbReference type="RuleBase" id="RU361277"/>
    </source>
</evidence>
<dbReference type="SUPFAM" id="SSF50129">
    <property type="entry name" value="GroES-like"/>
    <property type="match status" value="1"/>
</dbReference>
<dbReference type="Proteomes" id="UP001242480">
    <property type="component" value="Unassembled WGS sequence"/>
</dbReference>
<organism evidence="7 8">
    <name type="scientific">Labrys wisconsinensis</name>
    <dbReference type="NCBI Taxonomy" id="425677"/>
    <lineage>
        <taxon>Bacteria</taxon>
        <taxon>Pseudomonadati</taxon>
        <taxon>Pseudomonadota</taxon>
        <taxon>Alphaproteobacteria</taxon>
        <taxon>Hyphomicrobiales</taxon>
        <taxon>Xanthobacteraceae</taxon>
        <taxon>Labrys</taxon>
    </lineage>
</organism>
<evidence type="ECO:0000256" key="1">
    <source>
        <dbReference type="ARBA" id="ARBA00022723"/>
    </source>
</evidence>
<dbReference type="InterPro" id="IPR011032">
    <property type="entry name" value="GroES-like_sf"/>
</dbReference>
<accession>A0ABU0JKW8</accession>
<dbReference type="InterPro" id="IPR002328">
    <property type="entry name" value="ADH_Zn_CS"/>
</dbReference>
<dbReference type="InterPro" id="IPR013154">
    <property type="entry name" value="ADH-like_N"/>
</dbReference>
<evidence type="ECO:0000256" key="3">
    <source>
        <dbReference type="ARBA" id="ARBA00023002"/>
    </source>
</evidence>
<dbReference type="PANTHER" id="PTHR43880:SF12">
    <property type="entry name" value="ALCOHOL DEHYDROGENASE CLASS-3"/>
    <property type="match status" value="1"/>
</dbReference>
<evidence type="ECO:0000313" key="7">
    <source>
        <dbReference type="EMBL" id="MDQ0474935.1"/>
    </source>
</evidence>
<keyword evidence="2 5" id="KW-0862">Zinc</keyword>
<name>A0ABU0JKW8_9HYPH</name>
<dbReference type="EMBL" id="JAUSVX010000028">
    <property type="protein sequence ID" value="MDQ0474935.1"/>
    <property type="molecule type" value="Genomic_DNA"/>
</dbReference>
<dbReference type="SUPFAM" id="SSF51735">
    <property type="entry name" value="NAD(P)-binding Rossmann-fold domains"/>
    <property type="match status" value="1"/>
</dbReference>
<dbReference type="InterPro" id="IPR020843">
    <property type="entry name" value="ER"/>
</dbReference>
<comment type="caution">
    <text evidence="7">The sequence shown here is derived from an EMBL/GenBank/DDBJ whole genome shotgun (WGS) entry which is preliminary data.</text>
</comment>
<keyword evidence="4" id="KW-0520">NAD</keyword>
<protein>
    <submittedName>
        <fullName evidence="7">Aryl-alcohol dehydrogenase</fullName>
        <ecNumber evidence="7">1.1.1.90</ecNumber>
    </submittedName>
</protein>
<keyword evidence="1 5" id="KW-0479">Metal-binding</keyword>
<dbReference type="Gene3D" id="3.90.180.10">
    <property type="entry name" value="Medium-chain alcohol dehydrogenases, catalytic domain"/>
    <property type="match status" value="1"/>
</dbReference>
<dbReference type="EC" id="1.1.1.90" evidence="7"/>
<keyword evidence="8" id="KW-1185">Reference proteome</keyword>
<dbReference type="InterPro" id="IPR036291">
    <property type="entry name" value="NAD(P)-bd_dom_sf"/>
</dbReference>
<evidence type="ECO:0000256" key="4">
    <source>
        <dbReference type="ARBA" id="ARBA00023027"/>
    </source>
</evidence>
<keyword evidence="3 7" id="KW-0560">Oxidoreductase</keyword>
<proteinExistence type="inferred from homology"/>
<evidence type="ECO:0000256" key="2">
    <source>
        <dbReference type="ARBA" id="ARBA00022833"/>
    </source>
</evidence>
<dbReference type="Gene3D" id="3.40.50.720">
    <property type="entry name" value="NAD(P)-binding Rossmann-like Domain"/>
    <property type="match status" value="1"/>
</dbReference>
<dbReference type="Pfam" id="PF00107">
    <property type="entry name" value="ADH_zinc_N"/>
    <property type="match status" value="1"/>
</dbReference>
<comment type="similarity">
    <text evidence="5">Belongs to the zinc-containing alcohol dehydrogenase family.</text>
</comment>